<accession>A0A5P6AAP2</accession>
<gene>
    <name evidence="2" type="ORF">DMB90_23775</name>
</gene>
<name>A0A5P6AAP2_RAOPL</name>
<sequence length="66" mass="7613">MGFLWESINGRPGGEKRGPGDKSYIEKLKISSGDKRRAIRRRSLSADMLTSPVARRQCRDSREEYR</sequence>
<proteinExistence type="predicted"/>
<feature type="region of interest" description="Disordered" evidence="1">
    <location>
        <begin position="1"/>
        <end position="66"/>
    </location>
</feature>
<evidence type="ECO:0000256" key="1">
    <source>
        <dbReference type="SAM" id="MobiDB-lite"/>
    </source>
</evidence>
<feature type="compositionally biased region" description="Basic and acidic residues" evidence="1">
    <location>
        <begin position="13"/>
        <end position="36"/>
    </location>
</feature>
<organism evidence="2">
    <name type="scientific">Raoultella planticola</name>
    <name type="common">Klebsiella planticola</name>
    <dbReference type="NCBI Taxonomy" id="575"/>
    <lineage>
        <taxon>Bacteria</taxon>
        <taxon>Pseudomonadati</taxon>
        <taxon>Pseudomonadota</taxon>
        <taxon>Gammaproteobacteria</taxon>
        <taxon>Enterobacterales</taxon>
        <taxon>Enterobacteriaceae</taxon>
        <taxon>Klebsiella/Raoultella group</taxon>
        <taxon>Raoultella</taxon>
    </lineage>
</organism>
<dbReference type="AlphaFoldDB" id="A0A5P6AAP2"/>
<feature type="compositionally biased region" description="Basic and acidic residues" evidence="1">
    <location>
        <begin position="57"/>
        <end position="66"/>
    </location>
</feature>
<protein>
    <submittedName>
        <fullName evidence="2">Uncharacterized protein</fullName>
    </submittedName>
</protein>
<reference evidence="2" key="1">
    <citation type="submission" date="2018-05" db="EMBL/GenBank/DDBJ databases">
        <title>Bacterial isolates from healthy term breastfed infants carrying antibiotic resistance genes.</title>
        <authorList>
            <person name="Casaburi G."/>
        </authorList>
    </citation>
    <scope>NUCLEOTIDE SEQUENCE [LARGE SCALE GENOMIC DNA]</scope>
    <source>
        <strain evidence="2">7084_4</strain>
    </source>
</reference>
<dbReference type="EMBL" id="CP029752">
    <property type="protein sequence ID" value="QFG77028.1"/>
    <property type="molecule type" value="Genomic_DNA"/>
</dbReference>
<evidence type="ECO:0000313" key="2">
    <source>
        <dbReference type="EMBL" id="QFG77028.1"/>
    </source>
</evidence>